<sequence length="143" mass="15360">MKTKLIPSVIAGAVVSAVVLTGCKEASNEFKQDCKQRGGKVVREDDFEGEYLGMAPMAFGLPKPPAPVKPAAPKVPKAPKVDKLPKNDAPKPAKPKTSKPDTVNGNDLAFGDTTKPKKAKKPKKDDNDFLCVKNGEVLFEEDE</sequence>
<dbReference type="Proteomes" id="UP000259834">
    <property type="component" value="Segment"/>
</dbReference>
<protein>
    <recommendedName>
        <fullName evidence="4">Lipoprotein</fullName>
    </recommendedName>
</protein>
<dbReference type="KEGG" id="vg:55610201"/>
<evidence type="ECO:0000313" key="3">
    <source>
        <dbReference type="Proteomes" id="UP000259834"/>
    </source>
</evidence>
<dbReference type="GeneID" id="55610201"/>
<feature type="region of interest" description="Disordered" evidence="1">
    <location>
        <begin position="61"/>
        <end position="128"/>
    </location>
</feature>
<evidence type="ECO:0000256" key="1">
    <source>
        <dbReference type="SAM" id="MobiDB-lite"/>
    </source>
</evidence>
<dbReference type="EMBL" id="MH590597">
    <property type="protein sequence ID" value="AXH69700.1"/>
    <property type="molecule type" value="Genomic_DNA"/>
</dbReference>
<dbReference type="PROSITE" id="PS51257">
    <property type="entry name" value="PROKAR_LIPOPROTEIN"/>
    <property type="match status" value="1"/>
</dbReference>
<reference evidence="2 3" key="1">
    <citation type="submission" date="2018-07" db="EMBL/GenBank/DDBJ databases">
        <authorList>
            <person name="Gillick B.D."/>
            <person name="Moore J."/>
            <person name="Davilla D."/>
            <person name="Asghedom D."/>
            <person name="Smith B.R."/>
            <person name="Klug H."/>
            <person name="Hughes L.E."/>
            <person name="Garlena R.A."/>
            <person name="Russell D.A."/>
            <person name="Pope W.H."/>
            <person name="Jacobs-Sera D."/>
            <person name="Hatfull G.F."/>
        </authorList>
    </citation>
    <scope>NUCLEOTIDE SEQUENCE [LARGE SCALE GENOMIC DNA]</scope>
</reference>
<feature type="compositionally biased region" description="Basic and acidic residues" evidence="1">
    <location>
        <begin position="79"/>
        <end position="91"/>
    </location>
</feature>
<gene>
    <name evidence="2" type="primary">213</name>
    <name evidence="2" type="ORF">SEA_LUKECAGE_213</name>
</gene>
<organism evidence="2 3">
    <name type="scientific">Streptomyces phage LukeCage</name>
    <dbReference type="NCBI Taxonomy" id="2283304"/>
    <lineage>
        <taxon>Viruses</taxon>
        <taxon>Duplodnaviria</taxon>
        <taxon>Heunggongvirae</taxon>
        <taxon>Uroviricota</taxon>
        <taxon>Caudoviricetes</taxon>
        <taxon>Stanwilliamsviridae</taxon>
        <taxon>Boydwoodruffvirinae</taxon>
        <taxon>Karimacvirus</taxon>
        <taxon>Karimacvirus lukecage</taxon>
        <taxon>Streptomyces virus LukeCage</taxon>
    </lineage>
</organism>
<evidence type="ECO:0000313" key="2">
    <source>
        <dbReference type="EMBL" id="AXH69700.1"/>
    </source>
</evidence>
<dbReference type="RefSeq" id="YP_009840100.1">
    <property type="nucleotide sequence ID" value="NC_048723.1"/>
</dbReference>
<evidence type="ECO:0008006" key="4">
    <source>
        <dbReference type="Google" id="ProtNLM"/>
    </source>
</evidence>
<keyword evidence="3" id="KW-1185">Reference proteome</keyword>
<accession>A0A345MGL9</accession>
<name>A0A345MGL9_9CAUD</name>
<proteinExistence type="predicted"/>